<accession>A0A858R656</accession>
<evidence type="ECO:0000259" key="5">
    <source>
        <dbReference type="Pfam" id="PF00149"/>
    </source>
</evidence>
<dbReference type="PANTHER" id="PTHR42988">
    <property type="entry name" value="PHOSPHOHYDROLASE"/>
    <property type="match status" value="1"/>
</dbReference>
<name>A0A858R656_9PROT</name>
<dbReference type="CDD" id="cd07400">
    <property type="entry name" value="MPP_1"/>
    <property type="match status" value="1"/>
</dbReference>
<dbReference type="Gene3D" id="3.60.21.10">
    <property type="match status" value="1"/>
</dbReference>
<dbReference type="Proteomes" id="UP000501891">
    <property type="component" value="Chromosome"/>
</dbReference>
<dbReference type="Pfam" id="PF00149">
    <property type="entry name" value="Metallophos"/>
    <property type="match status" value="1"/>
</dbReference>
<proteinExistence type="inferred from homology"/>
<dbReference type="GO" id="GO:0046872">
    <property type="term" value="F:metal ion binding"/>
    <property type="evidence" value="ECO:0007669"/>
    <property type="project" value="UniProtKB-KW"/>
</dbReference>
<evidence type="ECO:0000313" key="7">
    <source>
        <dbReference type="Proteomes" id="UP000501891"/>
    </source>
</evidence>
<protein>
    <submittedName>
        <fullName evidence="6">Metallophosphoesterase</fullName>
    </submittedName>
</protein>
<dbReference type="GO" id="GO:0016787">
    <property type="term" value="F:hydrolase activity"/>
    <property type="evidence" value="ECO:0007669"/>
    <property type="project" value="UniProtKB-KW"/>
</dbReference>
<dbReference type="AlphaFoldDB" id="A0A858R656"/>
<dbReference type="PANTHER" id="PTHR42988:SF2">
    <property type="entry name" value="CYCLIC NUCLEOTIDE PHOSPHODIESTERASE CBUA0032-RELATED"/>
    <property type="match status" value="1"/>
</dbReference>
<keyword evidence="1" id="KW-0479">Metal-binding</keyword>
<keyword evidence="2" id="KW-0378">Hydrolase</keyword>
<dbReference type="InterPro" id="IPR029052">
    <property type="entry name" value="Metallo-depent_PP-like"/>
</dbReference>
<sequence>MPSLLHISDLHFGRTDQRVVDGLLGDIGRDPPSMVVVSGDLTQRARPSQFKAAREFLDALPVPYMVVPGNHDLPVYNLLARFSDPLRHYRHYISRDLNPFHQVGDVAVLGLNTARSLILDFAEGRVNRRQMKRVRDCFAGLGPEVFKVVFTHHPFLPPPDKPGERLVGRARQAVSVLESAGVDLLLAGHLHKAYAGDVMTRHAHVRRSILVAQASTATSTRLRNEPNAYNRIELDPPFVTLRVHAWEGAGFVAGLETRWEKRGERWVKLAEDTGLDAADAAMARHG</sequence>
<evidence type="ECO:0000256" key="4">
    <source>
        <dbReference type="ARBA" id="ARBA00025742"/>
    </source>
</evidence>
<gene>
    <name evidence="6" type="ORF">HHL28_05715</name>
</gene>
<comment type="similarity">
    <text evidence="4">Belongs to the cyclic nucleotide phosphodiesterase class-III family.</text>
</comment>
<dbReference type="InterPro" id="IPR050884">
    <property type="entry name" value="CNP_phosphodiesterase-III"/>
</dbReference>
<keyword evidence="3" id="KW-0408">Iron</keyword>
<evidence type="ECO:0000313" key="6">
    <source>
        <dbReference type="EMBL" id="QJE72663.1"/>
    </source>
</evidence>
<organism evidence="6 7">
    <name type="scientific">Aerophototrophica crusticola</name>
    <dbReference type="NCBI Taxonomy" id="1709002"/>
    <lineage>
        <taxon>Bacteria</taxon>
        <taxon>Pseudomonadati</taxon>
        <taxon>Pseudomonadota</taxon>
        <taxon>Alphaproteobacteria</taxon>
        <taxon>Rhodospirillales</taxon>
        <taxon>Rhodospirillaceae</taxon>
        <taxon>Aerophototrophica</taxon>
    </lineage>
</organism>
<evidence type="ECO:0000256" key="1">
    <source>
        <dbReference type="ARBA" id="ARBA00022723"/>
    </source>
</evidence>
<dbReference type="InterPro" id="IPR004843">
    <property type="entry name" value="Calcineurin-like_PHP"/>
</dbReference>
<dbReference type="KEGG" id="acru:HHL28_05715"/>
<evidence type="ECO:0000256" key="2">
    <source>
        <dbReference type="ARBA" id="ARBA00022801"/>
    </source>
</evidence>
<keyword evidence="7" id="KW-1185">Reference proteome</keyword>
<dbReference type="EMBL" id="CP051775">
    <property type="protein sequence ID" value="QJE72663.1"/>
    <property type="molecule type" value="Genomic_DNA"/>
</dbReference>
<feature type="domain" description="Calcineurin-like phosphoesterase" evidence="5">
    <location>
        <begin position="4"/>
        <end position="192"/>
    </location>
</feature>
<evidence type="ECO:0000256" key="3">
    <source>
        <dbReference type="ARBA" id="ARBA00023004"/>
    </source>
</evidence>
<reference evidence="6" key="1">
    <citation type="submission" date="2020-04" db="EMBL/GenBank/DDBJ databases">
        <title>A desert anoxygenic phototrophic bacterium fixes CO2 using RubisCO under aerobic conditions.</title>
        <authorList>
            <person name="Tang K."/>
        </authorList>
    </citation>
    <scope>NUCLEOTIDE SEQUENCE [LARGE SCALE GENOMIC DNA]</scope>
    <source>
        <strain evidence="6">MIMtkB3</strain>
    </source>
</reference>
<dbReference type="SUPFAM" id="SSF56300">
    <property type="entry name" value="Metallo-dependent phosphatases"/>
    <property type="match status" value="1"/>
</dbReference>